<comment type="caution">
    <text evidence="1">The sequence shown here is derived from an EMBL/GenBank/DDBJ whole genome shotgun (WGS) entry which is preliminary data.</text>
</comment>
<evidence type="ECO:0000313" key="1">
    <source>
        <dbReference type="EMBL" id="KKL95881.1"/>
    </source>
</evidence>
<dbReference type="AlphaFoldDB" id="A0A0F9GYW7"/>
<accession>A0A0F9GYW7</accession>
<proteinExistence type="predicted"/>
<reference evidence="1" key="1">
    <citation type="journal article" date="2015" name="Nature">
        <title>Complex archaea that bridge the gap between prokaryotes and eukaryotes.</title>
        <authorList>
            <person name="Spang A."/>
            <person name="Saw J.H."/>
            <person name="Jorgensen S.L."/>
            <person name="Zaremba-Niedzwiedzka K."/>
            <person name="Martijn J."/>
            <person name="Lind A.E."/>
            <person name="van Eijk R."/>
            <person name="Schleper C."/>
            <person name="Guy L."/>
            <person name="Ettema T.J."/>
        </authorList>
    </citation>
    <scope>NUCLEOTIDE SEQUENCE</scope>
</reference>
<gene>
    <name evidence="1" type="ORF">LCGC14_1850190</name>
</gene>
<sequence length="100" mass="11486">MAYEMWYIRPWLELRSAARESVVEKASDTITQELESGMLLGYSWTYCPACCAWIADLMGATDSSSPVIVFVCRECNGYYFTDEHGMLWYEQLAIPLSIHL</sequence>
<name>A0A0F9GYW7_9ZZZZ</name>
<dbReference type="EMBL" id="LAZR01018572">
    <property type="protein sequence ID" value="KKL95881.1"/>
    <property type="molecule type" value="Genomic_DNA"/>
</dbReference>
<protein>
    <submittedName>
        <fullName evidence="1">Uncharacterized protein</fullName>
    </submittedName>
</protein>
<organism evidence="1">
    <name type="scientific">marine sediment metagenome</name>
    <dbReference type="NCBI Taxonomy" id="412755"/>
    <lineage>
        <taxon>unclassified sequences</taxon>
        <taxon>metagenomes</taxon>
        <taxon>ecological metagenomes</taxon>
    </lineage>
</organism>